<evidence type="ECO:0000259" key="5">
    <source>
        <dbReference type="PROSITE" id="PS50931"/>
    </source>
</evidence>
<dbReference type="SUPFAM" id="SSF53850">
    <property type="entry name" value="Periplasmic binding protein-like II"/>
    <property type="match status" value="1"/>
</dbReference>
<dbReference type="SUPFAM" id="SSF46785">
    <property type="entry name" value="Winged helix' DNA-binding domain"/>
    <property type="match status" value="1"/>
</dbReference>
<keyword evidence="2" id="KW-0805">Transcription regulation</keyword>
<proteinExistence type="inferred from homology"/>
<dbReference type="PANTHER" id="PTHR30537:SF5">
    <property type="entry name" value="HTH-TYPE TRANSCRIPTIONAL ACTIVATOR TTDR-RELATED"/>
    <property type="match status" value="1"/>
</dbReference>
<dbReference type="PROSITE" id="PS50931">
    <property type="entry name" value="HTH_LYSR"/>
    <property type="match status" value="1"/>
</dbReference>
<dbReference type="Gene3D" id="3.40.190.290">
    <property type="match status" value="1"/>
</dbReference>
<dbReference type="InterPro" id="IPR000847">
    <property type="entry name" value="LysR_HTH_N"/>
</dbReference>
<reference evidence="6" key="1">
    <citation type="submission" date="2021-11" db="EMBL/GenBank/DDBJ databases">
        <title>The complete genome of Massilia sp sp. G4R7.</title>
        <authorList>
            <person name="Liu L."/>
            <person name="Yue J."/>
            <person name="Yuan J."/>
            <person name="Yang F."/>
            <person name="Li L."/>
        </authorList>
    </citation>
    <scope>NUCLEOTIDE SEQUENCE</scope>
    <source>
        <strain evidence="6">G4R7</strain>
    </source>
</reference>
<keyword evidence="4" id="KW-0804">Transcription</keyword>
<protein>
    <submittedName>
        <fullName evidence="6">LysR family transcriptional regulator</fullName>
    </submittedName>
</protein>
<evidence type="ECO:0000313" key="6">
    <source>
        <dbReference type="EMBL" id="MCD2515253.1"/>
    </source>
</evidence>
<dbReference type="Gene3D" id="1.10.10.10">
    <property type="entry name" value="Winged helix-like DNA-binding domain superfamily/Winged helix DNA-binding domain"/>
    <property type="match status" value="1"/>
</dbReference>
<feature type="domain" description="HTH lysR-type" evidence="5">
    <location>
        <begin position="1"/>
        <end position="59"/>
    </location>
</feature>
<evidence type="ECO:0000256" key="4">
    <source>
        <dbReference type="ARBA" id="ARBA00023163"/>
    </source>
</evidence>
<accession>A0ABS8Q154</accession>
<dbReference type="Pfam" id="PF00126">
    <property type="entry name" value="HTH_1"/>
    <property type="match status" value="1"/>
</dbReference>
<dbReference type="Proteomes" id="UP001179361">
    <property type="component" value="Unassembled WGS sequence"/>
</dbReference>
<organism evidence="6 7">
    <name type="scientific">Massilia phyllostachyos</name>
    <dbReference type="NCBI Taxonomy" id="2898585"/>
    <lineage>
        <taxon>Bacteria</taxon>
        <taxon>Pseudomonadati</taxon>
        <taxon>Pseudomonadota</taxon>
        <taxon>Betaproteobacteria</taxon>
        <taxon>Burkholderiales</taxon>
        <taxon>Oxalobacteraceae</taxon>
        <taxon>Telluria group</taxon>
        <taxon>Massilia</taxon>
    </lineage>
</organism>
<dbReference type="InterPro" id="IPR036390">
    <property type="entry name" value="WH_DNA-bd_sf"/>
</dbReference>
<evidence type="ECO:0000256" key="3">
    <source>
        <dbReference type="ARBA" id="ARBA00023125"/>
    </source>
</evidence>
<comment type="caution">
    <text evidence="6">The sequence shown here is derived from an EMBL/GenBank/DDBJ whole genome shotgun (WGS) entry which is preliminary data.</text>
</comment>
<comment type="similarity">
    <text evidence="1">Belongs to the LysR transcriptional regulatory family.</text>
</comment>
<dbReference type="InterPro" id="IPR036388">
    <property type="entry name" value="WH-like_DNA-bd_sf"/>
</dbReference>
<sequence>MDRLDELQVFLAILDTGSMAAAAHKLRRSASSVTRVLATLEERVGARLFERSTRRLTATSEGLGLADGARRLLADYDAAIQEHGSSAPRGLLRVTAPMVFGRRHMAPVVTRFLMRYPEIQVDLVLADRNVDLIDNGIDVALRIGALDDSGLVARQLGTVRRVTLASPAYLERRGEPRRPEELAGHELILGTAVHGLAEWRYRTGEREQVVRFTPRLQMNDVEGVLHAAREGFGIARALSYQAAPDLEAGTLKQILGAYEPDPIPVQLVFPSGRHMAPRLRAFVDFSLEQFAQLALIGQGGRAFGPTA</sequence>
<dbReference type="CDD" id="cd08471">
    <property type="entry name" value="PBP2_CrgA_like_2"/>
    <property type="match status" value="1"/>
</dbReference>
<dbReference type="PANTHER" id="PTHR30537">
    <property type="entry name" value="HTH-TYPE TRANSCRIPTIONAL REGULATOR"/>
    <property type="match status" value="1"/>
</dbReference>
<evidence type="ECO:0000256" key="1">
    <source>
        <dbReference type="ARBA" id="ARBA00009437"/>
    </source>
</evidence>
<dbReference type="EMBL" id="JAJNOC010000001">
    <property type="protein sequence ID" value="MCD2515253.1"/>
    <property type="molecule type" value="Genomic_DNA"/>
</dbReference>
<dbReference type="RefSeq" id="WP_231056568.1">
    <property type="nucleotide sequence ID" value="NZ_JAJNOC010000001.1"/>
</dbReference>
<dbReference type="InterPro" id="IPR005119">
    <property type="entry name" value="LysR_subst-bd"/>
</dbReference>
<name>A0ABS8Q154_9BURK</name>
<dbReference type="InterPro" id="IPR058163">
    <property type="entry name" value="LysR-type_TF_proteobact-type"/>
</dbReference>
<evidence type="ECO:0000313" key="7">
    <source>
        <dbReference type="Proteomes" id="UP001179361"/>
    </source>
</evidence>
<evidence type="ECO:0000256" key="2">
    <source>
        <dbReference type="ARBA" id="ARBA00023015"/>
    </source>
</evidence>
<keyword evidence="3" id="KW-0238">DNA-binding</keyword>
<gene>
    <name evidence="6" type="ORF">LQ564_02880</name>
</gene>
<dbReference type="Pfam" id="PF03466">
    <property type="entry name" value="LysR_substrate"/>
    <property type="match status" value="1"/>
</dbReference>
<keyword evidence="7" id="KW-1185">Reference proteome</keyword>